<name>A0A7L2T185_POMRU</name>
<evidence type="ECO:0000256" key="3">
    <source>
        <dbReference type="ARBA" id="ARBA00012584"/>
    </source>
</evidence>
<evidence type="ECO:0000256" key="7">
    <source>
        <dbReference type="ARBA" id="ARBA00048366"/>
    </source>
</evidence>
<feature type="transmembrane region" description="Helical" evidence="8">
    <location>
        <begin position="124"/>
        <end position="145"/>
    </location>
</feature>
<dbReference type="AlphaFoldDB" id="A0A7L2T185"/>
<accession>A0A7L2T185</accession>
<dbReference type="FunFam" id="3.90.870.10:FF:000010">
    <property type="entry name" value="Si:ch211-153b23.4"/>
    <property type="match status" value="1"/>
</dbReference>
<feature type="transmembrane region" description="Helical" evidence="8">
    <location>
        <begin position="289"/>
        <end position="311"/>
    </location>
</feature>
<dbReference type="PANTHER" id="PTHR17490">
    <property type="entry name" value="SUA5"/>
    <property type="match status" value="1"/>
</dbReference>
<feature type="domain" description="YrdC-like" evidence="9">
    <location>
        <begin position="603"/>
        <end position="798"/>
    </location>
</feature>
<gene>
    <name evidence="10" type="primary">Yrdc_2</name>
    <name evidence="10" type="ORF">POSRUF_R12676</name>
</gene>
<comment type="subcellular location">
    <subcellularLocation>
        <location evidence="1">Cytoplasm</location>
    </subcellularLocation>
</comment>
<evidence type="ECO:0000313" key="11">
    <source>
        <dbReference type="Proteomes" id="UP000583496"/>
    </source>
</evidence>
<keyword evidence="8" id="KW-0472">Membrane</keyword>
<keyword evidence="6" id="KW-0808">Transferase</keyword>
<evidence type="ECO:0000256" key="5">
    <source>
        <dbReference type="ARBA" id="ARBA00022490"/>
    </source>
</evidence>
<feature type="non-terminal residue" evidence="10">
    <location>
        <position position="1"/>
    </location>
</feature>
<feature type="transmembrane region" description="Helical" evidence="8">
    <location>
        <begin position="237"/>
        <end position="256"/>
    </location>
</feature>
<dbReference type="GO" id="GO:0006450">
    <property type="term" value="P:regulation of translational fidelity"/>
    <property type="evidence" value="ECO:0007669"/>
    <property type="project" value="TreeGrafter"/>
</dbReference>
<feature type="transmembrane region" description="Helical" evidence="8">
    <location>
        <begin position="98"/>
        <end position="119"/>
    </location>
</feature>
<comment type="catalytic activity">
    <reaction evidence="7">
        <text>L-threonine + hydrogencarbonate + ATP = L-threonylcarbamoyladenylate + diphosphate + H2O</text>
        <dbReference type="Rhea" id="RHEA:36407"/>
        <dbReference type="ChEBI" id="CHEBI:15377"/>
        <dbReference type="ChEBI" id="CHEBI:17544"/>
        <dbReference type="ChEBI" id="CHEBI:30616"/>
        <dbReference type="ChEBI" id="CHEBI:33019"/>
        <dbReference type="ChEBI" id="CHEBI:57926"/>
        <dbReference type="ChEBI" id="CHEBI:73682"/>
        <dbReference type="EC" id="2.7.7.87"/>
    </reaction>
</comment>
<evidence type="ECO:0000256" key="2">
    <source>
        <dbReference type="ARBA" id="ARBA00007663"/>
    </source>
</evidence>
<evidence type="ECO:0000256" key="6">
    <source>
        <dbReference type="ARBA" id="ARBA00022679"/>
    </source>
</evidence>
<dbReference type="EMBL" id="VYZT01009738">
    <property type="protein sequence ID" value="NXS27669.1"/>
    <property type="molecule type" value="Genomic_DNA"/>
</dbReference>
<dbReference type="GO" id="GO:0003725">
    <property type="term" value="F:double-stranded RNA binding"/>
    <property type="evidence" value="ECO:0007669"/>
    <property type="project" value="InterPro"/>
</dbReference>
<feature type="transmembrane region" description="Helical" evidence="8">
    <location>
        <begin position="263"/>
        <end position="283"/>
    </location>
</feature>
<evidence type="ECO:0000259" key="9">
    <source>
        <dbReference type="PROSITE" id="PS51163"/>
    </source>
</evidence>
<dbReference type="PANTHER" id="PTHR17490:SF17">
    <property type="entry name" value="THREONYLCARBAMOYL-AMP SYNTHASE"/>
    <property type="match status" value="1"/>
</dbReference>
<feature type="non-terminal residue" evidence="10">
    <location>
        <position position="813"/>
    </location>
</feature>
<comment type="similarity">
    <text evidence="2">Belongs to the SUA5 family.</text>
</comment>
<reference evidence="10 11" key="1">
    <citation type="submission" date="2019-09" db="EMBL/GenBank/DDBJ databases">
        <title>Bird 10,000 Genomes (B10K) Project - Family phase.</title>
        <authorList>
            <person name="Zhang G."/>
        </authorList>
    </citation>
    <scope>NUCLEOTIDE SEQUENCE [LARGE SCALE GENOMIC DNA]</scope>
    <source>
        <strain evidence="10">B10K-DU-002-71</strain>
        <tissue evidence="10">Muscle</tissue>
    </source>
</reference>
<keyword evidence="8" id="KW-1133">Transmembrane helix</keyword>
<evidence type="ECO:0000256" key="4">
    <source>
        <dbReference type="ARBA" id="ARBA00015492"/>
    </source>
</evidence>
<feature type="transmembrane region" description="Helical" evidence="8">
    <location>
        <begin position="523"/>
        <end position="542"/>
    </location>
</feature>
<dbReference type="GO" id="GO:0005737">
    <property type="term" value="C:cytoplasm"/>
    <property type="evidence" value="ECO:0007669"/>
    <property type="project" value="UniProtKB-SubCell"/>
</dbReference>
<evidence type="ECO:0000256" key="8">
    <source>
        <dbReference type="SAM" id="Phobius"/>
    </source>
</evidence>
<feature type="transmembrane region" description="Helical" evidence="8">
    <location>
        <begin position="318"/>
        <end position="338"/>
    </location>
</feature>
<dbReference type="PROSITE" id="PS51163">
    <property type="entry name" value="YRDC"/>
    <property type="match status" value="1"/>
</dbReference>
<dbReference type="SUPFAM" id="SSF55821">
    <property type="entry name" value="YrdC/RibB"/>
    <property type="match status" value="1"/>
</dbReference>
<proteinExistence type="inferred from homology"/>
<sequence>SLHSCTALLSISAGSLLLAVHFYSSPRAAPLIPSTALGVLLLILSALLAYSGIRRSPRNASLLVPLCLTLSVFWCGYGLILVLAGQGVLPELGDLRNALVPGLATVTLALLLVAVAGFLCGEPILALLAAAVALATAHEVALLYSSSLGPSAVACSHLVVCLTGGYFALGRILWLLSKGKVTLPGTDLAEKKAQEQSRGGANLFAAPGLLLNMLSASVFCCRLLGVTHRLFPGHVPWLWAAGTFQIGICVLSYRAMDVLMATAFGFTSILKFAGGYALLYPLWQPEEPSFPTPFLVVFSILFAILALFLSLQSPVDGLYLLVFVAYCIALACSPRGFFAGGPQGVAVAVFVASALVALIHLYNVRARAKIPMGRGAVKALLARSSLLKLREGPDLHDPYLGYSKYADADVLAYACSVLAAFALTPSGGPQAPLATVVIPWVVVAGGVLKLLGGSVAFARGKTLESSAFILYAVMWLIWGLTRYGGLYGTTRSFHAAVGIVAFMLFNGFIIFCSLFLNMAWFCYSLTFMLIAISFLLDAIRALPVGYDIAATITFGLVSFYCFLAALASSTFQGCRLPMGGPVVQLSGVGAGATKCLHLPARKASSVKRIADILRSGGTCGIPTDTVYVLVAACSRPDAVEKAHRSKRQAQDRPMSLWISSLKQLEPAKHLFTPLLWDFMEAAWPSPISLVIPRGEWVDFLGMKDSAKYVGTPQSVAIRIPDCSITTHLIDLVGPIVVTSANPTGEADTTHHNQVYAKLGNKVDAVLCGGPSPENIASTVVDCTRIDSGNIGFFRVGIIPKSQVLQILEQVQKK</sequence>
<feature type="transmembrane region" description="Helical" evidence="8">
    <location>
        <begin position="62"/>
        <end position="86"/>
    </location>
</feature>
<feature type="transmembrane region" description="Helical" evidence="8">
    <location>
        <begin position="433"/>
        <end position="451"/>
    </location>
</feature>
<dbReference type="EC" id="2.7.7.87" evidence="3"/>
<dbReference type="Proteomes" id="UP000583496">
    <property type="component" value="Unassembled WGS sequence"/>
</dbReference>
<dbReference type="InterPro" id="IPR017945">
    <property type="entry name" value="DHBP_synth_RibB-like_a/b_dom"/>
</dbReference>
<dbReference type="Pfam" id="PF01300">
    <property type="entry name" value="Sua5_yciO_yrdC"/>
    <property type="match status" value="1"/>
</dbReference>
<feature type="transmembrane region" description="Helical" evidence="8">
    <location>
        <begin position="548"/>
        <end position="568"/>
    </location>
</feature>
<evidence type="ECO:0000256" key="1">
    <source>
        <dbReference type="ARBA" id="ARBA00004496"/>
    </source>
</evidence>
<dbReference type="OrthoDB" id="3648309at2759"/>
<feature type="transmembrane region" description="Helical" evidence="8">
    <location>
        <begin position="463"/>
        <end position="481"/>
    </location>
</feature>
<keyword evidence="8" id="KW-0812">Transmembrane</keyword>
<keyword evidence="5" id="KW-0963">Cytoplasm</keyword>
<comment type="caution">
    <text evidence="10">The sequence shown here is derived from an EMBL/GenBank/DDBJ whole genome shotgun (WGS) entry which is preliminary data.</text>
</comment>
<protein>
    <recommendedName>
        <fullName evidence="4">Threonylcarbamoyl-AMP synthase</fullName>
        <ecNumber evidence="3">2.7.7.87</ecNumber>
    </recommendedName>
</protein>
<dbReference type="InterPro" id="IPR006070">
    <property type="entry name" value="Sua5-like_dom"/>
</dbReference>
<feature type="transmembrane region" description="Helical" evidence="8">
    <location>
        <begin position="344"/>
        <end position="364"/>
    </location>
</feature>
<dbReference type="GO" id="GO:0000049">
    <property type="term" value="F:tRNA binding"/>
    <property type="evidence" value="ECO:0007669"/>
    <property type="project" value="TreeGrafter"/>
</dbReference>
<keyword evidence="11" id="KW-1185">Reference proteome</keyword>
<dbReference type="GO" id="GO:0061710">
    <property type="term" value="F:L-threonylcarbamoyladenylate synthase"/>
    <property type="evidence" value="ECO:0007669"/>
    <property type="project" value="UniProtKB-EC"/>
</dbReference>
<feature type="transmembrane region" description="Helical" evidence="8">
    <location>
        <begin position="201"/>
        <end position="225"/>
    </location>
</feature>
<evidence type="ECO:0000313" key="10">
    <source>
        <dbReference type="EMBL" id="NXS27669.1"/>
    </source>
</evidence>
<feature type="transmembrane region" description="Helical" evidence="8">
    <location>
        <begin position="410"/>
        <end position="427"/>
    </location>
</feature>
<feature type="transmembrane region" description="Helical" evidence="8">
    <location>
        <begin position="151"/>
        <end position="174"/>
    </location>
</feature>
<feature type="transmembrane region" description="Helical" evidence="8">
    <location>
        <begin position="30"/>
        <end position="50"/>
    </location>
</feature>
<organism evidence="10 11">
    <name type="scientific">Pomatostomus ruficeps</name>
    <name type="common">Chestnut-crowned babbler</name>
    <dbReference type="NCBI Taxonomy" id="9176"/>
    <lineage>
        <taxon>Eukaryota</taxon>
        <taxon>Metazoa</taxon>
        <taxon>Chordata</taxon>
        <taxon>Craniata</taxon>
        <taxon>Vertebrata</taxon>
        <taxon>Euteleostomi</taxon>
        <taxon>Archelosauria</taxon>
        <taxon>Archosauria</taxon>
        <taxon>Dinosauria</taxon>
        <taxon>Saurischia</taxon>
        <taxon>Theropoda</taxon>
        <taxon>Coelurosauria</taxon>
        <taxon>Aves</taxon>
        <taxon>Neognathae</taxon>
        <taxon>Neoaves</taxon>
        <taxon>Telluraves</taxon>
        <taxon>Australaves</taxon>
        <taxon>Passeriformes</taxon>
        <taxon>Sylvioidea</taxon>
        <taxon>Timaliidae</taxon>
        <taxon>Pomatostomus</taxon>
    </lineage>
</organism>
<feature type="transmembrane region" description="Helical" evidence="8">
    <location>
        <begin position="493"/>
        <end position="516"/>
    </location>
</feature>
<dbReference type="InterPro" id="IPR050156">
    <property type="entry name" value="TC-AMP_synthase_SUA5"/>
</dbReference>
<dbReference type="Gene3D" id="3.90.870.10">
    <property type="entry name" value="DHBP synthase"/>
    <property type="match status" value="1"/>
</dbReference>